<dbReference type="SMART" id="SM01256">
    <property type="entry name" value="KNOX2"/>
    <property type="match status" value="1"/>
</dbReference>
<dbReference type="AlphaFoldDB" id="A0A978UN54"/>
<feature type="domain" description="KNOX2" evidence="1">
    <location>
        <begin position="7"/>
        <end position="58"/>
    </location>
</feature>
<gene>
    <name evidence="2" type="ORF">FEM48_Zijuj10G0115900</name>
</gene>
<sequence>MPISLRLLLSFPNSSDLDKFMEAYCIALNKLKEAMEKPVKETTSFIKDMYAELKRLCVPSNADEPLLCPKQCRRTSCS</sequence>
<dbReference type="Pfam" id="PF03791">
    <property type="entry name" value="KNOX2"/>
    <property type="match status" value="1"/>
</dbReference>
<comment type="caution">
    <text evidence="2">The sequence shown here is derived from an EMBL/GenBank/DDBJ whole genome shotgun (WGS) entry which is preliminary data.</text>
</comment>
<dbReference type="InterPro" id="IPR005541">
    <property type="entry name" value="KNOX2"/>
</dbReference>
<organism evidence="2 3">
    <name type="scientific">Ziziphus jujuba var. spinosa</name>
    <dbReference type="NCBI Taxonomy" id="714518"/>
    <lineage>
        <taxon>Eukaryota</taxon>
        <taxon>Viridiplantae</taxon>
        <taxon>Streptophyta</taxon>
        <taxon>Embryophyta</taxon>
        <taxon>Tracheophyta</taxon>
        <taxon>Spermatophyta</taxon>
        <taxon>Magnoliopsida</taxon>
        <taxon>eudicotyledons</taxon>
        <taxon>Gunneridae</taxon>
        <taxon>Pentapetalae</taxon>
        <taxon>rosids</taxon>
        <taxon>fabids</taxon>
        <taxon>Rosales</taxon>
        <taxon>Rhamnaceae</taxon>
        <taxon>Paliureae</taxon>
        <taxon>Ziziphus</taxon>
    </lineage>
</organism>
<dbReference type="PANTHER" id="PTHR48452:SF1">
    <property type="entry name" value="FUSED COMPOUND LEAF 1"/>
    <property type="match status" value="1"/>
</dbReference>
<dbReference type="GO" id="GO:0005634">
    <property type="term" value="C:nucleus"/>
    <property type="evidence" value="ECO:0007669"/>
    <property type="project" value="InterPro"/>
</dbReference>
<name>A0A978UN54_ZIZJJ</name>
<dbReference type="GO" id="GO:0003677">
    <property type="term" value="F:DNA binding"/>
    <property type="evidence" value="ECO:0007669"/>
    <property type="project" value="InterPro"/>
</dbReference>
<evidence type="ECO:0000259" key="1">
    <source>
        <dbReference type="SMART" id="SM01256"/>
    </source>
</evidence>
<reference evidence="2" key="1">
    <citation type="journal article" date="2021" name="Front. Plant Sci.">
        <title>Chromosome-Scale Genome Assembly for Chinese Sour Jujube and Insights Into Its Genome Evolution and Domestication Signature.</title>
        <authorList>
            <person name="Shen L.-Y."/>
            <person name="Luo H."/>
            <person name="Wang X.-L."/>
            <person name="Wang X.-M."/>
            <person name="Qiu X.-J."/>
            <person name="Liu H."/>
            <person name="Zhou S.-S."/>
            <person name="Jia K.-H."/>
            <person name="Nie S."/>
            <person name="Bao Y.-T."/>
            <person name="Zhang R.-G."/>
            <person name="Yun Q.-Z."/>
            <person name="Chai Y.-H."/>
            <person name="Lu J.-Y."/>
            <person name="Li Y."/>
            <person name="Zhao S.-W."/>
            <person name="Mao J.-F."/>
            <person name="Jia S.-G."/>
            <person name="Mao Y.-M."/>
        </authorList>
    </citation>
    <scope>NUCLEOTIDE SEQUENCE</scope>
    <source>
        <strain evidence="2">AT0</strain>
        <tissue evidence="2">Leaf</tissue>
    </source>
</reference>
<accession>A0A978UN54</accession>
<dbReference type="PANTHER" id="PTHR48452">
    <property type="entry name" value="FUSED COMPOUND LEAF 1"/>
    <property type="match status" value="1"/>
</dbReference>
<proteinExistence type="predicted"/>
<protein>
    <recommendedName>
        <fullName evidence="1">KNOX2 domain-containing protein</fullName>
    </recommendedName>
</protein>
<evidence type="ECO:0000313" key="2">
    <source>
        <dbReference type="EMBL" id="KAH7516256.1"/>
    </source>
</evidence>
<evidence type="ECO:0000313" key="3">
    <source>
        <dbReference type="Proteomes" id="UP000813462"/>
    </source>
</evidence>
<dbReference type="EMBL" id="JAEACU010000010">
    <property type="protein sequence ID" value="KAH7516256.1"/>
    <property type="molecule type" value="Genomic_DNA"/>
</dbReference>
<dbReference type="Proteomes" id="UP000813462">
    <property type="component" value="Unassembled WGS sequence"/>
</dbReference>